<feature type="binding site" evidence="8">
    <location>
        <position position="155"/>
    </location>
    <ligand>
        <name>ATP</name>
        <dbReference type="ChEBI" id="CHEBI:30616"/>
    </ligand>
</feature>
<comment type="caution">
    <text evidence="8">Lacks conserved residue(s) required for the propagation of feature annotation.</text>
</comment>
<keyword evidence="4 8" id="KW-0547">Nucleotide-binding</keyword>
<feature type="domain" description="Chromosomal replication initiator DnaA C-terminal" evidence="13">
    <location>
        <begin position="351"/>
        <end position="420"/>
    </location>
</feature>
<evidence type="ECO:0000259" key="13">
    <source>
        <dbReference type="SMART" id="SM00760"/>
    </source>
</evidence>
<feature type="binding site" evidence="8">
    <location>
        <position position="154"/>
    </location>
    <ligand>
        <name>ATP</name>
        <dbReference type="ChEBI" id="CHEBI:30616"/>
    </ligand>
</feature>
<dbReference type="InterPro" id="IPR024633">
    <property type="entry name" value="DnaA_N_dom"/>
</dbReference>
<dbReference type="InterPro" id="IPR013159">
    <property type="entry name" value="DnaA_C"/>
</dbReference>
<evidence type="ECO:0000256" key="6">
    <source>
        <dbReference type="ARBA" id="ARBA00023121"/>
    </source>
</evidence>
<reference evidence="14 15" key="1">
    <citation type="submission" date="2017-09" db="EMBL/GenBank/DDBJ databases">
        <title>Depth-based differentiation of microbial function through sediment-hosted aquifers and enrichment of novel symbionts in the deep terrestrial subsurface.</title>
        <authorList>
            <person name="Probst A.J."/>
            <person name="Ladd B."/>
            <person name="Jarett J.K."/>
            <person name="Geller-Mcgrath D.E."/>
            <person name="Sieber C.M."/>
            <person name="Emerson J.B."/>
            <person name="Anantharaman K."/>
            <person name="Thomas B.C."/>
            <person name="Malmstrom R."/>
            <person name="Stieglmeier M."/>
            <person name="Klingl A."/>
            <person name="Woyke T."/>
            <person name="Ryan C.M."/>
            <person name="Banfield J.F."/>
        </authorList>
    </citation>
    <scope>NUCLEOTIDE SEQUENCE [LARGE SCALE GENOMIC DNA]</scope>
    <source>
        <strain evidence="14">CG12_big_fil_rev_8_21_14_0_65_43_15</strain>
    </source>
</reference>
<dbReference type="PRINTS" id="PR00051">
    <property type="entry name" value="DNAA"/>
</dbReference>
<dbReference type="GO" id="GO:0006275">
    <property type="term" value="P:regulation of DNA replication"/>
    <property type="evidence" value="ECO:0007669"/>
    <property type="project" value="UniProtKB-UniRule"/>
</dbReference>
<evidence type="ECO:0000259" key="12">
    <source>
        <dbReference type="SMART" id="SM00382"/>
    </source>
</evidence>
<organism evidence="14 15">
    <name type="scientific">Candidatus Taenaricola geysiri</name>
    <dbReference type="NCBI Taxonomy" id="1974752"/>
    <lineage>
        <taxon>Bacteria</taxon>
        <taxon>Pseudomonadati</taxon>
        <taxon>Candidatus Omnitrophota</taxon>
        <taxon>Candidatus Taenaricola</taxon>
    </lineage>
</organism>
<dbReference type="SUPFAM" id="SSF48295">
    <property type="entry name" value="TrpR-like"/>
    <property type="match status" value="1"/>
</dbReference>
<dbReference type="CDD" id="cd00009">
    <property type="entry name" value="AAA"/>
    <property type="match status" value="1"/>
</dbReference>
<feature type="region of interest" description="Domain IV, binds dsDNA" evidence="8">
    <location>
        <begin position="325"/>
        <end position="443"/>
    </location>
</feature>
<dbReference type="Pfam" id="PF00308">
    <property type="entry name" value="Bac_DnaA"/>
    <property type="match status" value="1"/>
</dbReference>
<evidence type="ECO:0000313" key="15">
    <source>
        <dbReference type="Proteomes" id="UP000231267"/>
    </source>
</evidence>
<feature type="binding site" evidence="8">
    <location>
        <position position="152"/>
    </location>
    <ligand>
        <name>ATP</name>
        <dbReference type="ChEBI" id="CHEBI:30616"/>
    </ligand>
</feature>
<comment type="caution">
    <text evidence="14">The sequence shown here is derived from an EMBL/GenBank/DDBJ whole genome shotgun (WGS) entry which is preliminary data.</text>
</comment>
<sequence length="443" mass="50532">MADNPVEIWTKILDIIKKDLNPQSYQTWFIHTRPVSADDDSITVETPNAYFRDWLIDHYMEMVQEAGRRVCGKAITINFAVASPSAQKQPDAPLPQKQKTKKFETTPGLNQLFTFDNFVIGSGNRFAHAASLAVAESPAKAYNPLFIYGPVGMGKTHLLQAIAHFALQKNNQLKVLYISSERFTNQLISAIQNRTTISFRQMYRNMDILLIDDIQFMGGKETTQEEFFHTFNVLYDAHKQIILSSDRTPKDIPSLEQRLVSRFEWGLITDIQPPDLETRIAILRKKAERETINVPDDVTFFIAEKIKTNIRELEGALIRVIAYASLTGQNVNLALAQDVLKDVIREEKRVSIEAIQRKVAEIFEIGVSDIKGKRRTRSFAYPRQIAMHLARELTDLSLPQIGEYFGGRDHTTVLHACNKIRQDIDKNSQTKKLVENLVAKIKE</sequence>
<feature type="domain" description="AAA+ ATPase" evidence="12">
    <location>
        <begin position="141"/>
        <end position="269"/>
    </location>
</feature>
<proteinExistence type="inferred from homology"/>
<dbReference type="SMART" id="SM00382">
    <property type="entry name" value="AAA"/>
    <property type="match status" value="1"/>
</dbReference>
<protein>
    <recommendedName>
        <fullName evidence="8 9">Chromosomal replication initiator protein DnaA</fullName>
    </recommendedName>
</protein>
<dbReference type="Gene3D" id="3.40.50.300">
    <property type="entry name" value="P-loop containing nucleotide triphosphate hydrolases"/>
    <property type="match status" value="1"/>
</dbReference>
<dbReference type="GO" id="GO:0003688">
    <property type="term" value="F:DNA replication origin binding"/>
    <property type="evidence" value="ECO:0007669"/>
    <property type="project" value="UniProtKB-UniRule"/>
</dbReference>
<name>A0A2J0LIJ6_9BACT</name>
<comment type="subunit">
    <text evidence="8">Oligomerizes as a right-handed, spiral filament on DNA at oriC.</text>
</comment>
<evidence type="ECO:0000256" key="9">
    <source>
        <dbReference type="NCBIfam" id="TIGR00362"/>
    </source>
</evidence>
<dbReference type="FunFam" id="3.40.50.300:FF:000150">
    <property type="entry name" value="Chromosomal replication initiator protein DnaA"/>
    <property type="match status" value="1"/>
</dbReference>
<dbReference type="GO" id="GO:0005886">
    <property type="term" value="C:plasma membrane"/>
    <property type="evidence" value="ECO:0007669"/>
    <property type="project" value="TreeGrafter"/>
</dbReference>
<dbReference type="CDD" id="cd06571">
    <property type="entry name" value="Bac_DnaA_C"/>
    <property type="match status" value="1"/>
</dbReference>
<comment type="subcellular location">
    <subcellularLocation>
        <location evidence="8">Cytoplasm</location>
    </subcellularLocation>
</comment>
<dbReference type="GO" id="GO:0005737">
    <property type="term" value="C:cytoplasm"/>
    <property type="evidence" value="ECO:0007669"/>
    <property type="project" value="UniProtKB-SubCell"/>
</dbReference>
<evidence type="ECO:0000256" key="10">
    <source>
        <dbReference type="RuleBase" id="RU000577"/>
    </source>
</evidence>
<dbReference type="InterPro" id="IPR018312">
    <property type="entry name" value="Chromosome_initiator_DnaA_CS"/>
</dbReference>
<evidence type="ECO:0000256" key="4">
    <source>
        <dbReference type="ARBA" id="ARBA00022741"/>
    </source>
</evidence>
<dbReference type="SUPFAM" id="SSF52540">
    <property type="entry name" value="P-loop containing nucleoside triphosphate hydrolases"/>
    <property type="match status" value="1"/>
</dbReference>
<dbReference type="Gene3D" id="3.30.300.180">
    <property type="match status" value="1"/>
</dbReference>
<dbReference type="InterPro" id="IPR013317">
    <property type="entry name" value="DnaA_dom"/>
</dbReference>
<dbReference type="Proteomes" id="UP000231267">
    <property type="component" value="Unassembled WGS sequence"/>
</dbReference>
<dbReference type="InterPro" id="IPR027417">
    <property type="entry name" value="P-loop_NTPase"/>
</dbReference>
<evidence type="ECO:0000256" key="8">
    <source>
        <dbReference type="HAMAP-Rule" id="MF_00377"/>
    </source>
</evidence>
<comment type="domain">
    <text evidence="8">Domain I is involved in oligomerization and binding regulators, domain II is flexibile and of varying length in different bacteria, domain III forms the AAA+ region, while domain IV binds dsDNA.</text>
</comment>
<dbReference type="Gene3D" id="1.10.8.60">
    <property type="match status" value="1"/>
</dbReference>
<gene>
    <name evidence="8" type="primary">dnaA</name>
    <name evidence="14" type="ORF">COW11_01985</name>
</gene>
<dbReference type="PANTHER" id="PTHR30050">
    <property type="entry name" value="CHROMOSOMAL REPLICATION INITIATOR PROTEIN DNAA"/>
    <property type="match status" value="1"/>
</dbReference>
<comment type="similarity">
    <text evidence="1 8 11">Belongs to the DnaA family.</text>
</comment>
<keyword evidence="5 8" id="KW-0067">ATP-binding</keyword>
<dbReference type="GO" id="GO:0005524">
    <property type="term" value="F:ATP binding"/>
    <property type="evidence" value="ECO:0007669"/>
    <property type="project" value="UniProtKB-UniRule"/>
</dbReference>
<keyword evidence="2 8" id="KW-0963">Cytoplasm</keyword>
<feature type="region of interest" description="Domain I, interacts with DnaA modulators" evidence="8">
    <location>
        <begin position="1"/>
        <end position="82"/>
    </location>
</feature>
<dbReference type="Pfam" id="PF11638">
    <property type="entry name" value="DnaA_N"/>
    <property type="match status" value="1"/>
</dbReference>
<dbReference type="PROSITE" id="PS01008">
    <property type="entry name" value="DNAA"/>
    <property type="match status" value="1"/>
</dbReference>
<dbReference type="NCBIfam" id="TIGR00362">
    <property type="entry name" value="DnaA"/>
    <property type="match status" value="1"/>
</dbReference>
<evidence type="ECO:0000256" key="5">
    <source>
        <dbReference type="ARBA" id="ARBA00022840"/>
    </source>
</evidence>
<dbReference type="AlphaFoldDB" id="A0A2J0LIJ6"/>
<evidence type="ECO:0000256" key="2">
    <source>
        <dbReference type="ARBA" id="ARBA00022490"/>
    </source>
</evidence>
<keyword evidence="6 8" id="KW-0446">Lipid-binding</keyword>
<dbReference type="InterPro" id="IPR020591">
    <property type="entry name" value="Chromosome_initiator_DnaA-like"/>
</dbReference>
<dbReference type="Gene3D" id="1.10.1750.10">
    <property type="match status" value="1"/>
</dbReference>
<dbReference type="SMART" id="SM00760">
    <property type="entry name" value="Bac_DnaA_C"/>
    <property type="match status" value="1"/>
</dbReference>
<dbReference type="PANTHER" id="PTHR30050:SF2">
    <property type="entry name" value="CHROMOSOMAL REPLICATION INITIATOR PROTEIN DNAA"/>
    <property type="match status" value="1"/>
</dbReference>
<dbReference type="InterPro" id="IPR001957">
    <property type="entry name" value="Chromosome_initiator_DnaA"/>
</dbReference>
<feature type="binding site" evidence="8">
    <location>
        <position position="156"/>
    </location>
    <ligand>
        <name>ATP</name>
        <dbReference type="ChEBI" id="CHEBI:30616"/>
    </ligand>
</feature>
<dbReference type="GO" id="GO:0008289">
    <property type="term" value="F:lipid binding"/>
    <property type="evidence" value="ECO:0007669"/>
    <property type="project" value="UniProtKB-KW"/>
</dbReference>
<keyword evidence="3 8" id="KW-0235">DNA replication</keyword>
<dbReference type="HAMAP" id="MF_00377">
    <property type="entry name" value="DnaA_bact"/>
    <property type="match status" value="1"/>
</dbReference>
<feature type="region of interest" description="Domain III, AAA+ region" evidence="8">
    <location>
        <begin position="108"/>
        <end position="324"/>
    </location>
</feature>
<evidence type="ECO:0000256" key="7">
    <source>
        <dbReference type="ARBA" id="ARBA00023125"/>
    </source>
</evidence>
<evidence type="ECO:0000256" key="11">
    <source>
        <dbReference type="RuleBase" id="RU004227"/>
    </source>
</evidence>
<keyword evidence="7 8" id="KW-0238">DNA-binding</keyword>
<evidence type="ECO:0000256" key="1">
    <source>
        <dbReference type="ARBA" id="ARBA00006583"/>
    </source>
</evidence>
<evidence type="ECO:0000256" key="3">
    <source>
        <dbReference type="ARBA" id="ARBA00022705"/>
    </source>
</evidence>
<evidence type="ECO:0000313" key="14">
    <source>
        <dbReference type="EMBL" id="PIW66684.1"/>
    </source>
</evidence>
<dbReference type="InterPro" id="IPR003593">
    <property type="entry name" value="AAA+_ATPase"/>
</dbReference>
<dbReference type="InterPro" id="IPR010921">
    <property type="entry name" value="Trp_repressor/repl_initiator"/>
</dbReference>
<dbReference type="FunFam" id="1.10.8.60:FF:000003">
    <property type="entry name" value="Chromosomal replication initiator protein DnaA"/>
    <property type="match status" value="1"/>
</dbReference>
<dbReference type="EMBL" id="PFGP01000035">
    <property type="protein sequence ID" value="PIW66684.1"/>
    <property type="molecule type" value="Genomic_DNA"/>
</dbReference>
<comment type="function">
    <text evidence="8 10">Plays an essential role in the initiation and regulation of chromosomal replication. ATP-DnaA binds to the origin of replication (oriC) to initiate formation of the DNA replication initiation complex once per cell cycle. Binds the DnaA box (a 9 base pair repeat at the origin) and separates the double-stranded (ds)DNA. Forms a right-handed helical filament on oriC DNA; dsDNA binds to the exterior of the filament while single-stranded (ss)DNA is stabiized in the filament's interior. The ATP-DnaA-oriC complex binds and stabilizes one strand of the AT-rich DNA unwinding element (DUE), permitting loading of DNA polymerase. After initiation quickly degrades to an ADP-DnaA complex that is not apt for DNA replication. Binds acidic phospholipids.</text>
</comment>
<dbReference type="InterPro" id="IPR038454">
    <property type="entry name" value="DnaA_N_sf"/>
</dbReference>
<accession>A0A2J0LIJ6</accession>
<dbReference type="GO" id="GO:0006270">
    <property type="term" value="P:DNA replication initiation"/>
    <property type="evidence" value="ECO:0007669"/>
    <property type="project" value="UniProtKB-UniRule"/>
</dbReference>
<dbReference type="Pfam" id="PF08299">
    <property type="entry name" value="Bac_DnaA_C"/>
    <property type="match status" value="1"/>
</dbReference>